<comment type="caution">
    <text evidence="2">The sequence shown here is derived from an EMBL/GenBank/DDBJ whole genome shotgun (WGS) entry which is preliminary data.</text>
</comment>
<gene>
    <name evidence="2" type="ORF">N8I77_003887</name>
</gene>
<name>A0AAD9SKW4_PHOAM</name>
<dbReference type="AlphaFoldDB" id="A0AAD9SKW4"/>
<accession>A0AAD9SKW4</accession>
<organism evidence="2 3">
    <name type="scientific">Phomopsis amygdali</name>
    <name type="common">Fusicoccum amygdali</name>
    <dbReference type="NCBI Taxonomy" id="1214568"/>
    <lineage>
        <taxon>Eukaryota</taxon>
        <taxon>Fungi</taxon>
        <taxon>Dikarya</taxon>
        <taxon>Ascomycota</taxon>
        <taxon>Pezizomycotina</taxon>
        <taxon>Sordariomycetes</taxon>
        <taxon>Sordariomycetidae</taxon>
        <taxon>Diaporthales</taxon>
        <taxon>Diaporthaceae</taxon>
        <taxon>Diaporthe</taxon>
    </lineage>
</organism>
<protein>
    <recommendedName>
        <fullName evidence="1">DUF427 domain-containing protein</fullName>
    </recommendedName>
</protein>
<dbReference type="Proteomes" id="UP001265746">
    <property type="component" value="Unassembled WGS sequence"/>
</dbReference>
<dbReference type="InterPro" id="IPR038694">
    <property type="entry name" value="DUF427_sf"/>
</dbReference>
<evidence type="ECO:0000313" key="3">
    <source>
        <dbReference type="Proteomes" id="UP001265746"/>
    </source>
</evidence>
<reference evidence="2" key="1">
    <citation type="submission" date="2023-06" db="EMBL/GenBank/DDBJ databases">
        <authorList>
            <person name="Noh H."/>
        </authorList>
    </citation>
    <scope>NUCLEOTIDE SEQUENCE</scope>
    <source>
        <strain evidence="2">DUCC20226</strain>
    </source>
</reference>
<dbReference type="InterPro" id="IPR007361">
    <property type="entry name" value="DUF427"/>
</dbReference>
<feature type="domain" description="DUF427" evidence="1">
    <location>
        <begin position="34"/>
        <end position="119"/>
    </location>
</feature>
<dbReference type="Pfam" id="PF04248">
    <property type="entry name" value="NTP_transf_9"/>
    <property type="match status" value="1"/>
</dbReference>
<keyword evidence="3" id="KW-1185">Reference proteome</keyword>
<evidence type="ECO:0000313" key="2">
    <source>
        <dbReference type="EMBL" id="KAK2610460.1"/>
    </source>
</evidence>
<evidence type="ECO:0000259" key="1">
    <source>
        <dbReference type="Pfam" id="PF04248"/>
    </source>
</evidence>
<dbReference type="PANTHER" id="PTHR34310:SF5">
    <property type="entry name" value="DUF427 DOMAIN PROTEIN (AFU_ORTHOLOGUE AFUA_3G02220)"/>
    <property type="match status" value="1"/>
</dbReference>
<dbReference type="PANTHER" id="PTHR34310">
    <property type="entry name" value="DUF427 DOMAIN PROTEIN (AFU_ORTHOLOGUE AFUA_3G02220)"/>
    <property type="match status" value="1"/>
</dbReference>
<dbReference type="Gene3D" id="2.170.150.40">
    <property type="entry name" value="Domain of unknown function (DUF427)"/>
    <property type="match status" value="1"/>
</dbReference>
<sequence length="127" mass="14339">MISGSDYETTPNSPQDTRRLIHQFVITMPSGHAKATVGDTVLAETDTWEEVEGNVYFPPASVKTDYLSKTDHSTHCPWKGDASYYSIHADGKKLENAAWYYPQTKEKAEHIRNHVAFYKSKVTVTKS</sequence>
<proteinExistence type="predicted"/>
<dbReference type="EMBL" id="JAUJFL010000002">
    <property type="protein sequence ID" value="KAK2610460.1"/>
    <property type="molecule type" value="Genomic_DNA"/>
</dbReference>